<accession>A0ABQ1X1E2</accession>
<dbReference type="InterPro" id="IPR036291">
    <property type="entry name" value="NAD(P)-bd_dom_sf"/>
</dbReference>
<dbReference type="EMBL" id="BMGS01000007">
    <property type="protein sequence ID" value="GGG50457.1"/>
    <property type="molecule type" value="Genomic_DNA"/>
</dbReference>
<proteinExistence type="predicted"/>
<sequence>MQAGDVDVTYADIRKAQQLLGYAPQTTLAQGLREFVRWMDLAEYQPT</sequence>
<dbReference type="Gene3D" id="3.90.25.10">
    <property type="entry name" value="UDP-galactose 4-epimerase, domain 1"/>
    <property type="match status" value="1"/>
</dbReference>
<dbReference type="RefSeq" id="WP_188558505.1">
    <property type="nucleotide sequence ID" value="NZ_BMGS01000007.1"/>
</dbReference>
<protein>
    <recommendedName>
        <fullName evidence="3">NAD(P)-binding domain-containing protein</fullName>
    </recommendedName>
</protein>
<dbReference type="Proteomes" id="UP000601361">
    <property type="component" value="Unassembled WGS sequence"/>
</dbReference>
<dbReference type="SUPFAM" id="SSF51735">
    <property type="entry name" value="NAD(P)-binding Rossmann-fold domains"/>
    <property type="match status" value="1"/>
</dbReference>
<reference evidence="2" key="1">
    <citation type="journal article" date="2019" name="Int. J. Syst. Evol. Microbiol.">
        <title>The Global Catalogue of Microorganisms (GCM) 10K type strain sequencing project: providing services to taxonomists for standard genome sequencing and annotation.</title>
        <authorList>
            <consortium name="The Broad Institute Genomics Platform"/>
            <consortium name="The Broad Institute Genome Sequencing Center for Infectious Disease"/>
            <person name="Wu L."/>
            <person name="Ma J."/>
        </authorList>
    </citation>
    <scope>NUCLEOTIDE SEQUENCE [LARGE SCALE GENOMIC DNA]</scope>
    <source>
        <strain evidence="2">CGMCC 1.12990</strain>
    </source>
</reference>
<evidence type="ECO:0000313" key="2">
    <source>
        <dbReference type="Proteomes" id="UP000601361"/>
    </source>
</evidence>
<comment type="caution">
    <text evidence="1">The sequence shown here is derived from an EMBL/GenBank/DDBJ whole genome shotgun (WGS) entry which is preliminary data.</text>
</comment>
<evidence type="ECO:0000313" key="1">
    <source>
        <dbReference type="EMBL" id="GGG50457.1"/>
    </source>
</evidence>
<organism evidence="1 2">
    <name type="scientific">Hymenobacter glacieicola</name>
    <dbReference type="NCBI Taxonomy" id="1562124"/>
    <lineage>
        <taxon>Bacteria</taxon>
        <taxon>Pseudomonadati</taxon>
        <taxon>Bacteroidota</taxon>
        <taxon>Cytophagia</taxon>
        <taxon>Cytophagales</taxon>
        <taxon>Hymenobacteraceae</taxon>
        <taxon>Hymenobacter</taxon>
    </lineage>
</organism>
<keyword evidence="2" id="KW-1185">Reference proteome</keyword>
<gene>
    <name evidence="1" type="ORF">GCM10011378_28260</name>
</gene>
<evidence type="ECO:0008006" key="3">
    <source>
        <dbReference type="Google" id="ProtNLM"/>
    </source>
</evidence>
<name>A0ABQ1X1E2_9BACT</name>